<gene>
    <name evidence="14" type="ORF">SAMN06265795_108154</name>
</gene>
<keyword evidence="15" id="KW-1185">Reference proteome</keyword>
<feature type="compositionally biased region" description="Low complexity" evidence="11">
    <location>
        <begin position="262"/>
        <end position="282"/>
    </location>
</feature>
<organism evidence="14 15">
    <name type="scientific">Noviherbaspirillum humi</name>
    <dbReference type="NCBI Taxonomy" id="1688639"/>
    <lineage>
        <taxon>Bacteria</taxon>
        <taxon>Pseudomonadati</taxon>
        <taxon>Pseudomonadota</taxon>
        <taxon>Betaproteobacteria</taxon>
        <taxon>Burkholderiales</taxon>
        <taxon>Oxalobacteraceae</taxon>
        <taxon>Noviherbaspirillum</taxon>
    </lineage>
</organism>
<protein>
    <recommendedName>
        <fullName evidence="13">Sensor protein KdpD transmembrane domain-containing protein</fullName>
    </recommendedName>
</protein>
<evidence type="ECO:0000256" key="8">
    <source>
        <dbReference type="ARBA" id="ARBA00022989"/>
    </source>
</evidence>
<evidence type="ECO:0000313" key="15">
    <source>
        <dbReference type="Proteomes" id="UP000198284"/>
    </source>
</evidence>
<proteinExistence type="predicted"/>
<keyword evidence="2" id="KW-0597">Phosphoprotein</keyword>
<dbReference type="GO" id="GO:0016301">
    <property type="term" value="F:kinase activity"/>
    <property type="evidence" value="ECO:0007669"/>
    <property type="project" value="UniProtKB-KW"/>
</dbReference>
<reference evidence="14 15" key="1">
    <citation type="submission" date="2017-06" db="EMBL/GenBank/DDBJ databases">
        <authorList>
            <person name="Kim H.J."/>
            <person name="Triplett B.A."/>
        </authorList>
    </citation>
    <scope>NUCLEOTIDE SEQUENCE [LARGE SCALE GENOMIC DNA]</scope>
    <source>
        <strain evidence="14 15">U15</strain>
    </source>
</reference>
<evidence type="ECO:0000256" key="12">
    <source>
        <dbReference type="SAM" id="Phobius"/>
    </source>
</evidence>
<sequence>MPRPQAYLLSLAITMAIFGIRYILHPYLAPHAAFHFFVVACLLVEYLVGLGPAVLSATLGFFLGLHFFIMPFGEVDGISRSDVIVAVNYAFVTLFAIGLIEYLRRTLHSNQLLLKVSRSRHKISLHRENERLHLTRKAGAAVRVLRKLFSEFDQVLLLRLEDGMLYPQPLLFQLAGAMQHGSAADAFALFEAEDRALLESELLLMAAAGAVRRELTLRLRTSALVRVALERIAVGGIDAVVLKLLEVAEPEAAMRSGRHPDALAATPAPAGPARAAAPAGSA</sequence>
<dbReference type="InterPro" id="IPR038318">
    <property type="entry name" value="KdpD_sf"/>
</dbReference>
<dbReference type="Proteomes" id="UP000198284">
    <property type="component" value="Unassembled WGS sequence"/>
</dbReference>
<feature type="transmembrane region" description="Helical" evidence="12">
    <location>
        <begin position="83"/>
        <end position="103"/>
    </location>
</feature>
<evidence type="ECO:0000256" key="9">
    <source>
        <dbReference type="ARBA" id="ARBA00023012"/>
    </source>
</evidence>
<evidence type="ECO:0000313" key="14">
    <source>
        <dbReference type="EMBL" id="SNS89135.1"/>
    </source>
</evidence>
<keyword evidence="3" id="KW-0808">Transferase</keyword>
<evidence type="ECO:0000256" key="4">
    <source>
        <dbReference type="ARBA" id="ARBA00022692"/>
    </source>
</evidence>
<keyword evidence="10 12" id="KW-0472">Membrane</keyword>
<dbReference type="GO" id="GO:0016020">
    <property type="term" value="C:membrane"/>
    <property type="evidence" value="ECO:0007669"/>
    <property type="project" value="UniProtKB-SubCell"/>
</dbReference>
<dbReference type="EMBL" id="FZOT01000008">
    <property type="protein sequence ID" value="SNS89135.1"/>
    <property type="molecule type" value="Genomic_DNA"/>
</dbReference>
<dbReference type="Pfam" id="PF13493">
    <property type="entry name" value="DUF4118"/>
    <property type="match status" value="1"/>
</dbReference>
<evidence type="ECO:0000256" key="5">
    <source>
        <dbReference type="ARBA" id="ARBA00022741"/>
    </source>
</evidence>
<evidence type="ECO:0000256" key="2">
    <source>
        <dbReference type="ARBA" id="ARBA00022553"/>
    </source>
</evidence>
<keyword evidence="4 12" id="KW-0812">Transmembrane</keyword>
<accession>A0A239I6A2</accession>
<keyword evidence="5" id="KW-0547">Nucleotide-binding</keyword>
<dbReference type="GO" id="GO:0000160">
    <property type="term" value="P:phosphorelay signal transduction system"/>
    <property type="evidence" value="ECO:0007669"/>
    <property type="project" value="UniProtKB-KW"/>
</dbReference>
<evidence type="ECO:0000256" key="11">
    <source>
        <dbReference type="SAM" id="MobiDB-lite"/>
    </source>
</evidence>
<dbReference type="AlphaFoldDB" id="A0A239I6A2"/>
<evidence type="ECO:0000259" key="13">
    <source>
        <dbReference type="Pfam" id="PF13493"/>
    </source>
</evidence>
<keyword evidence="7" id="KW-0067">ATP-binding</keyword>
<name>A0A239I6A2_9BURK</name>
<evidence type="ECO:0000256" key="6">
    <source>
        <dbReference type="ARBA" id="ARBA00022777"/>
    </source>
</evidence>
<evidence type="ECO:0000256" key="7">
    <source>
        <dbReference type="ARBA" id="ARBA00022840"/>
    </source>
</evidence>
<feature type="domain" description="Sensor protein KdpD transmembrane" evidence="13">
    <location>
        <begin position="7"/>
        <end position="108"/>
    </location>
</feature>
<keyword evidence="9" id="KW-0902">Two-component regulatory system</keyword>
<keyword evidence="6" id="KW-0418">Kinase</keyword>
<feature type="transmembrane region" description="Helical" evidence="12">
    <location>
        <begin position="36"/>
        <end position="63"/>
    </location>
</feature>
<evidence type="ECO:0000256" key="10">
    <source>
        <dbReference type="ARBA" id="ARBA00023136"/>
    </source>
</evidence>
<dbReference type="GO" id="GO:0005524">
    <property type="term" value="F:ATP binding"/>
    <property type="evidence" value="ECO:0007669"/>
    <property type="project" value="UniProtKB-KW"/>
</dbReference>
<evidence type="ECO:0000256" key="1">
    <source>
        <dbReference type="ARBA" id="ARBA00004141"/>
    </source>
</evidence>
<dbReference type="InterPro" id="IPR025201">
    <property type="entry name" value="KdpD_TM"/>
</dbReference>
<comment type="subcellular location">
    <subcellularLocation>
        <location evidence="1">Membrane</location>
        <topology evidence="1">Multi-pass membrane protein</topology>
    </subcellularLocation>
</comment>
<keyword evidence="8 12" id="KW-1133">Transmembrane helix</keyword>
<feature type="transmembrane region" description="Helical" evidence="12">
    <location>
        <begin position="6"/>
        <end position="24"/>
    </location>
</feature>
<feature type="region of interest" description="Disordered" evidence="11">
    <location>
        <begin position="256"/>
        <end position="282"/>
    </location>
</feature>
<evidence type="ECO:0000256" key="3">
    <source>
        <dbReference type="ARBA" id="ARBA00022679"/>
    </source>
</evidence>
<dbReference type="Gene3D" id="1.20.120.620">
    <property type="entry name" value="Backbone structure of the membrane domain of e. Coli histidine kinase receptor kdpd"/>
    <property type="match status" value="1"/>
</dbReference>